<dbReference type="CDD" id="cd06530">
    <property type="entry name" value="S26_SPase_I"/>
    <property type="match status" value="1"/>
</dbReference>
<sequence>MNWMAMWSIAAVVGIVLVVVGSKSPRSETGEAPAALQFGYMALVVGLFGLVGYQTSLALAMLLFVLISGVVWVLDKWVWAKKRAKDQRQHDAVELLAGLFPVIGVVFVVRSFLFEPFTIPSSSMRPGLIPGDFILVNRFAYGVRVPVSNQVMIDTGKPARGDVMVFHYPPEPTKDFIKRVVGLPGDEVLYKNKQLFINNKEIPQEWVGDAEYPRDGQFLPVPVKQFKETLGNATHLMQQVEGAPSVNHLGVQQFPHRENCSYALDDSWFKCKVPAGQYFMMGDNRDDSSDGRYWGFVPDENIVGKAVVIWFNWPELSRVGTVIR</sequence>
<proteinExistence type="inferred from homology"/>
<dbReference type="InterPro" id="IPR036286">
    <property type="entry name" value="LexA/Signal_pep-like_sf"/>
</dbReference>
<evidence type="ECO:0000256" key="1">
    <source>
        <dbReference type="ARBA" id="ARBA00000677"/>
    </source>
</evidence>
<comment type="similarity">
    <text evidence="2 6">Belongs to the peptidase S26 family.</text>
</comment>
<organism evidence="8 9">
    <name type="scientific">Leeia speluncae</name>
    <dbReference type="NCBI Taxonomy" id="2884804"/>
    <lineage>
        <taxon>Bacteria</taxon>
        <taxon>Pseudomonadati</taxon>
        <taxon>Pseudomonadota</taxon>
        <taxon>Betaproteobacteria</taxon>
        <taxon>Neisseriales</taxon>
        <taxon>Leeiaceae</taxon>
        <taxon>Leeia</taxon>
    </lineage>
</organism>
<protein>
    <recommendedName>
        <fullName evidence="4 6">Signal peptidase I</fullName>
        <ecNumber evidence="3 6">3.4.21.89</ecNumber>
    </recommendedName>
</protein>
<evidence type="ECO:0000313" key="8">
    <source>
        <dbReference type="EMBL" id="MCB6182251.1"/>
    </source>
</evidence>
<reference evidence="8" key="1">
    <citation type="submission" date="2021-10" db="EMBL/GenBank/DDBJ databases">
        <title>The complete genome sequence of Leeia sp. TBRC 13508.</title>
        <authorList>
            <person name="Charoenyingcharoen P."/>
            <person name="Yukphan P."/>
        </authorList>
    </citation>
    <scope>NUCLEOTIDE SEQUENCE</scope>
    <source>
        <strain evidence="8">TBRC 13508</strain>
    </source>
</reference>
<dbReference type="PRINTS" id="PR00727">
    <property type="entry name" value="LEADERPTASE"/>
</dbReference>
<dbReference type="EC" id="3.4.21.89" evidence="3 6"/>
<dbReference type="EMBL" id="JAJBZT010000001">
    <property type="protein sequence ID" value="MCB6182251.1"/>
    <property type="molecule type" value="Genomic_DNA"/>
</dbReference>
<dbReference type="RefSeq" id="WP_227177808.1">
    <property type="nucleotide sequence ID" value="NZ_JAJBZT010000001.1"/>
</dbReference>
<keyword evidence="9" id="KW-1185">Reference proteome</keyword>
<dbReference type="InterPro" id="IPR019757">
    <property type="entry name" value="Pept_S26A_signal_pept_1_Lys-AS"/>
</dbReference>
<dbReference type="GO" id="GO:0009003">
    <property type="term" value="F:signal peptidase activity"/>
    <property type="evidence" value="ECO:0007669"/>
    <property type="project" value="UniProtKB-EC"/>
</dbReference>
<keyword evidence="5 6" id="KW-0378">Hydrolase</keyword>
<evidence type="ECO:0000256" key="6">
    <source>
        <dbReference type="RuleBase" id="RU362042"/>
    </source>
</evidence>
<accession>A0ABS8D219</accession>
<dbReference type="PROSITE" id="PS00760">
    <property type="entry name" value="SPASE_I_2"/>
    <property type="match status" value="1"/>
</dbReference>
<dbReference type="SUPFAM" id="SSF51306">
    <property type="entry name" value="LexA/Signal peptidase"/>
    <property type="match status" value="1"/>
</dbReference>
<keyword evidence="6" id="KW-0812">Transmembrane</keyword>
<name>A0ABS8D219_9NEIS</name>
<dbReference type="InterPro" id="IPR019533">
    <property type="entry name" value="Peptidase_S26"/>
</dbReference>
<keyword evidence="6" id="KW-1133">Transmembrane helix</keyword>
<feature type="domain" description="Peptidase S26" evidence="7">
    <location>
        <begin position="94"/>
        <end position="311"/>
    </location>
</feature>
<dbReference type="Pfam" id="PF10502">
    <property type="entry name" value="Peptidase_S26"/>
    <property type="match status" value="1"/>
</dbReference>
<dbReference type="InterPro" id="IPR019758">
    <property type="entry name" value="Pept_S26A_signal_pept_1_CS"/>
</dbReference>
<evidence type="ECO:0000256" key="3">
    <source>
        <dbReference type="ARBA" id="ARBA00013208"/>
    </source>
</evidence>
<comment type="caution">
    <text evidence="8">The sequence shown here is derived from an EMBL/GenBank/DDBJ whole genome shotgun (WGS) entry which is preliminary data.</text>
</comment>
<keyword evidence="6" id="KW-0645">Protease</keyword>
<dbReference type="NCBIfam" id="TIGR02227">
    <property type="entry name" value="sigpep_I_bact"/>
    <property type="match status" value="1"/>
</dbReference>
<comment type="caution">
    <text evidence="6">Lacks conserved residue(s) required for the propagation of feature annotation.</text>
</comment>
<dbReference type="PANTHER" id="PTHR43390:SF1">
    <property type="entry name" value="CHLOROPLAST PROCESSING PEPTIDASE"/>
    <property type="match status" value="1"/>
</dbReference>
<evidence type="ECO:0000256" key="4">
    <source>
        <dbReference type="ARBA" id="ARBA00019232"/>
    </source>
</evidence>
<dbReference type="InterPro" id="IPR000223">
    <property type="entry name" value="Pept_S26A_signal_pept_1"/>
</dbReference>
<feature type="transmembrane region" description="Helical" evidence="6">
    <location>
        <begin position="95"/>
        <end position="114"/>
    </location>
</feature>
<evidence type="ECO:0000313" key="9">
    <source>
        <dbReference type="Proteomes" id="UP001165395"/>
    </source>
</evidence>
<evidence type="ECO:0000256" key="5">
    <source>
        <dbReference type="ARBA" id="ARBA00022801"/>
    </source>
</evidence>
<comment type="subcellular location">
    <subcellularLocation>
        <location evidence="6">Membrane</location>
        <topology evidence="6">Single-pass type II membrane protein</topology>
    </subcellularLocation>
</comment>
<feature type="transmembrane region" description="Helical" evidence="6">
    <location>
        <begin position="6"/>
        <end position="22"/>
    </location>
</feature>
<evidence type="ECO:0000259" key="7">
    <source>
        <dbReference type="Pfam" id="PF10502"/>
    </source>
</evidence>
<dbReference type="Proteomes" id="UP001165395">
    <property type="component" value="Unassembled WGS sequence"/>
</dbReference>
<dbReference type="PANTHER" id="PTHR43390">
    <property type="entry name" value="SIGNAL PEPTIDASE I"/>
    <property type="match status" value="1"/>
</dbReference>
<dbReference type="PROSITE" id="PS00761">
    <property type="entry name" value="SPASE_I_3"/>
    <property type="match status" value="1"/>
</dbReference>
<feature type="transmembrane region" description="Helical" evidence="6">
    <location>
        <begin position="34"/>
        <end position="51"/>
    </location>
</feature>
<comment type="catalytic activity">
    <reaction evidence="1 6">
        <text>Cleavage of hydrophobic, N-terminal signal or leader sequences from secreted and periplasmic proteins.</text>
        <dbReference type="EC" id="3.4.21.89"/>
    </reaction>
</comment>
<dbReference type="Gene3D" id="2.10.109.10">
    <property type="entry name" value="Umud Fragment, subunit A"/>
    <property type="match status" value="1"/>
</dbReference>
<gene>
    <name evidence="8" type="primary">lepB</name>
    <name evidence="8" type="ORF">LIN78_01600</name>
</gene>
<feature type="transmembrane region" description="Helical" evidence="6">
    <location>
        <begin position="57"/>
        <end position="74"/>
    </location>
</feature>
<evidence type="ECO:0000256" key="2">
    <source>
        <dbReference type="ARBA" id="ARBA00009370"/>
    </source>
</evidence>
<keyword evidence="6" id="KW-0472">Membrane</keyword>